<reference evidence="1" key="1">
    <citation type="submission" date="2021-02" db="EMBL/GenBank/DDBJ databases">
        <authorList>
            <person name="Dougan E. K."/>
            <person name="Rhodes N."/>
            <person name="Thang M."/>
            <person name="Chan C."/>
        </authorList>
    </citation>
    <scope>NUCLEOTIDE SEQUENCE</scope>
</reference>
<comment type="caution">
    <text evidence="1">The sequence shown here is derived from an EMBL/GenBank/DDBJ whole genome shotgun (WGS) entry which is preliminary data.</text>
</comment>
<organism evidence="1 2">
    <name type="scientific">Symbiodinium necroappetens</name>
    <dbReference type="NCBI Taxonomy" id="1628268"/>
    <lineage>
        <taxon>Eukaryota</taxon>
        <taxon>Sar</taxon>
        <taxon>Alveolata</taxon>
        <taxon>Dinophyceae</taxon>
        <taxon>Suessiales</taxon>
        <taxon>Symbiodiniaceae</taxon>
        <taxon>Symbiodinium</taxon>
    </lineage>
</organism>
<dbReference type="Proteomes" id="UP000601435">
    <property type="component" value="Unassembled WGS sequence"/>
</dbReference>
<protein>
    <submittedName>
        <fullName evidence="1">Uncharacterized protein</fullName>
    </submittedName>
</protein>
<name>A0A812XY00_9DINO</name>
<accession>A0A812XY00</accession>
<gene>
    <name evidence="1" type="ORF">SNEC2469_LOCUS21650</name>
</gene>
<sequence length="117" mass="13170">ETIADKIDRLGILKVSLVELKGELKDAQNALSKDFDVLKKLSETCDAKTHEWDVREKTRNEELLAIQETVKILNSVRSSDAWKPGSHRAPLTELQELSWAEPFEGTRQPCILSPSQG</sequence>
<proteinExistence type="predicted"/>
<keyword evidence="2" id="KW-1185">Reference proteome</keyword>
<evidence type="ECO:0000313" key="2">
    <source>
        <dbReference type="Proteomes" id="UP000601435"/>
    </source>
</evidence>
<feature type="non-terminal residue" evidence="1">
    <location>
        <position position="1"/>
    </location>
</feature>
<dbReference type="AlphaFoldDB" id="A0A812XY00"/>
<dbReference type="EMBL" id="CAJNJA010038459">
    <property type="protein sequence ID" value="CAE7747228.1"/>
    <property type="molecule type" value="Genomic_DNA"/>
</dbReference>
<evidence type="ECO:0000313" key="1">
    <source>
        <dbReference type="EMBL" id="CAE7747228.1"/>
    </source>
</evidence>